<dbReference type="Gene3D" id="2.20.25.110">
    <property type="entry name" value="S-adenosyl-L-methionine-dependent methyltransferases"/>
    <property type="match status" value="1"/>
</dbReference>
<dbReference type="Gene3D" id="3.40.50.150">
    <property type="entry name" value="Vaccinia Virus protein VP39"/>
    <property type="match status" value="1"/>
</dbReference>
<dbReference type="CDD" id="cd02440">
    <property type="entry name" value="AdoMet_MTases"/>
    <property type="match status" value="1"/>
</dbReference>
<dbReference type="GO" id="GO:0008168">
    <property type="term" value="F:methyltransferase activity"/>
    <property type="evidence" value="ECO:0007669"/>
    <property type="project" value="UniProtKB-KW"/>
</dbReference>
<name>A0A8J7FVP0_9FLAO</name>
<dbReference type="PANTHER" id="PTHR43861:SF1">
    <property type="entry name" value="TRANS-ACONITATE 2-METHYLTRANSFERASE"/>
    <property type="match status" value="1"/>
</dbReference>
<evidence type="ECO:0000313" key="3">
    <source>
        <dbReference type="Proteomes" id="UP000608754"/>
    </source>
</evidence>
<protein>
    <submittedName>
        <fullName evidence="2">Class I SAM-dependent methyltransferase</fullName>
    </submittedName>
</protein>
<gene>
    <name evidence="2" type="ORF">IM532_07225</name>
</gene>
<dbReference type="SUPFAM" id="SSF53335">
    <property type="entry name" value="S-adenosyl-L-methionine-dependent methyltransferases"/>
    <property type="match status" value="1"/>
</dbReference>
<organism evidence="2 3">
    <name type="scientific">Faecalibacter rhinopitheci</name>
    <dbReference type="NCBI Taxonomy" id="2779678"/>
    <lineage>
        <taxon>Bacteria</taxon>
        <taxon>Pseudomonadati</taxon>
        <taxon>Bacteroidota</taxon>
        <taxon>Flavobacteriia</taxon>
        <taxon>Flavobacteriales</taxon>
        <taxon>Weeksellaceae</taxon>
        <taxon>Faecalibacter</taxon>
    </lineage>
</organism>
<evidence type="ECO:0000259" key="1">
    <source>
        <dbReference type="Pfam" id="PF13847"/>
    </source>
</evidence>
<proteinExistence type="predicted"/>
<dbReference type="EMBL" id="JADGIK010000004">
    <property type="protein sequence ID" value="MBF0597236.1"/>
    <property type="molecule type" value="Genomic_DNA"/>
</dbReference>
<reference evidence="2" key="1">
    <citation type="submission" date="2020-10" db="EMBL/GenBank/DDBJ databases">
        <authorList>
            <person name="Lu T."/>
            <person name="Wang Q."/>
            <person name="Han X."/>
        </authorList>
    </citation>
    <scope>NUCLEOTIDE SEQUENCE</scope>
    <source>
        <strain evidence="2">WQ 117</strain>
    </source>
</reference>
<dbReference type="GO" id="GO:0032259">
    <property type="term" value="P:methylation"/>
    <property type="evidence" value="ECO:0007669"/>
    <property type="project" value="UniProtKB-KW"/>
</dbReference>
<dbReference type="Pfam" id="PF13847">
    <property type="entry name" value="Methyltransf_31"/>
    <property type="match status" value="1"/>
</dbReference>
<keyword evidence="2" id="KW-0808">Transferase</keyword>
<evidence type="ECO:0000313" key="2">
    <source>
        <dbReference type="EMBL" id="MBF0597236.1"/>
    </source>
</evidence>
<dbReference type="AlphaFoldDB" id="A0A8J7FVP0"/>
<accession>A0A8J7FVP0</accession>
<keyword evidence="3" id="KW-1185">Reference proteome</keyword>
<keyword evidence="2" id="KW-0489">Methyltransferase</keyword>
<feature type="domain" description="Methyltransferase" evidence="1">
    <location>
        <begin position="39"/>
        <end position="146"/>
    </location>
</feature>
<dbReference type="PANTHER" id="PTHR43861">
    <property type="entry name" value="TRANS-ACONITATE 2-METHYLTRANSFERASE-RELATED"/>
    <property type="match status" value="1"/>
</dbReference>
<dbReference type="Proteomes" id="UP000608754">
    <property type="component" value="Unassembled WGS sequence"/>
</dbReference>
<dbReference type="InterPro" id="IPR029063">
    <property type="entry name" value="SAM-dependent_MTases_sf"/>
</dbReference>
<comment type="caution">
    <text evidence="2">The sequence shown here is derived from an EMBL/GenBank/DDBJ whole genome shotgun (WGS) entry which is preliminary data.</text>
</comment>
<dbReference type="RefSeq" id="WP_194182785.1">
    <property type="nucleotide sequence ID" value="NZ_JADGIK010000004.1"/>
</dbReference>
<sequence length="242" mass="28356">MDWFKAWFNTPYYHILYKNRSETEAKNFIENISKHIEIQNNSKVMDLACGKGRHSVTLNELGFDVVGLDLSDESISYAKQFENNTLHFDVHDMRKVYQENGFDAIFNLFTSFGYFEDDADNAKVFEVIKIQLNEKGLFVFDYLNAVKIVENLVPYEEKEIDGILFKITKSITDKGFIKKEIDFIADGKDWHFEEFVKVLYLKDFEQMITKAGFTTKAVYGNYQLNEYNEKTSDRLILILENA</sequence>
<dbReference type="InterPro" id="IPR025714">
    <property type="entry name" value="Methyltranfer_dom"/>
</dbReference>